<name>E5B8S2_ERWAM</name>
<feature type="transmembrane region" description="Helical" evidence="1">
    <location>
        <begin position="219"/>
        <end position="239"/>
    </location>
</feature>
<feature type="transmembrane region" description="Helical" evidence="1">
    <location>
        <begin position="305"/>
        <end position="325"/>
    </location>
</feature>
<dbReference type="GO" id="GO:0016747">
    <property type="term" value="F:acyltransferase activity, transferring groups other than amino-acyl groups"/>
    <property type="evidence" value="ECO:0007669"/>
    <property type="project" value="InterPro"/>
</dbReference>
<protein>
    <submittedName>
        <fullName evidence="3">Acyltransferase 3</fullName>
        <ecNumber evidence="3">2.3.1.-</ecNumber>
    </submittedName>
</protein>
<evidence type="ECO:0000313" key="3">
    <source>
        <dbReference type="EMBL" id="CBX81877.1"/>
    </source>
</evidence>
<dbReference type="EC" id="2.3.1.-" evidence="3"/>
<evidence type="ECO:0000256" key="1">
    <source>
        <dbReference type="SAM" id="Phobius"/>
    </source>
</evidence>
<keyword evidence="3" id="KW-0012">Acyltransferase</keyword>
<dbReference type="InterPro" id="IPR050879">
    <property type="entry name" value="Acyltransferase_3"/>
</dbReference>
<dbReference type="GO" id="GO:0000271">
    <property type="term" value="P:polysaccharide biosynthetic process"/>
    <property type="evidence" value="ECO:0007669"/>
    <property type="project" value="TreeGrafter"/>
</dbReference>
<evidence type="ECO:0000259" key="2">
    <source>
        <dbReference type="Pfam" id="PF01757"/>
    </source>
</evidence>
<dbReference type="PANTHER" id="PTHR23028">
    <property type="entry name" value="ACETYLTRANSFERASE"/>
    <property type="match status" value="1"/>
</dbReference>
<feature type="transmembrane region" description="Helical" evidence="1">
    <location>
        <begin position="331"/>
        <end position="354"/>
    </location>
</feature>
<gene>
    <name evidence="3" type="ORF">EAIL5_3057</name>
</gene>
<reference evidence="3" key="1">
    <citation type="journal article" date="2011" name="J. Bacteriol.">
        <title>Genome Sequence of an Erwinia amylovora Strain with Pathogenicity Restricted to Rubus Plants.</title>
        <authorList>
            <person name="Powney R."/>
            <person name="Smits T.H."/>
            <person name="Sawbridge T."/>
            <person name="Frey B."/>
            <person name="Blom J."/>
            <person name="Frey J.E."/>
            <person name="Plummer K.M."/>
            <person name="Beer S.V."/>
            <person name="Luck J."/>
            <person name="Duffy B."/>
            <person name="Rodoni B."/>
        </authorList>
    </citation>
    <scope>NUCLEOTIDE SEQUENCE</scope>
    <source>
        <strain evidence="3">ATCC BAA-2158</strain>
    </source>
</reference>
<keyword evidence="1" id="KW-1133">Transmembrane helix</keyword>
<sequence length="437" mass="49990">MAESGHDEQVRSSALLCSHPTVLTPQEGFPLALRPSYLTLLLKILDYTQRCNKIGDVLMKNGSLQNPTQKQLIILDKILKSLNINYMERLDHLRFFAAVLLMLHHFRGDINWDGTYSVNAFFRLWLENGSSGVSFFLVLTGFLFCLISNCGENKIRYSGYIYNRILRIFPLLVFLVFILICCSRQQSTPMDIFRVLTLQLNTGNSYTGWGHEFYPSGPIWTIAVEFQFYLIFPFLALFLNKYGPKYLAGLVVLMIATRFNIAVLKGGDIYYNMYHTMIGRLDQFALGMLAAYAYRNGSLSFLSRWIYQIPFLLFSLTSLTCLFLFKKTTTGFSAFSFPIEALCWSVVVVCYLTAKLPECKRISESLSKLGMISFSMYLLHLPVGRMINELTGWDNPTTVSLSIAESAVRVPLIIIASFFTFYMIEKPFMGLRVKYTK</sequence>
<organism evidence="3">
    <name type="scientific">Erwinia amylovora ATCC BAA-2158</name>
    <dbReference type="NCBI Taxonomy" id="889211"/>
    <lineage>
        <taxon>Bacteria</taxon>
        <taxon>Pseudomonadati</taxon>
        <taxon>Pseudomonadota</taxon>
        <taxon>Gammaproteobacteria</taxon>
        <taxon>Enterobacterales</taxon>
        <taxon>Erwiniaceae</taxon>
        <taxon>Erwinia</taxon>
    </lineage>
</organism>
<dbReference type="EMBL" id="FR719195">
    <property type="protein sequence ID" value="CBX81877.1"/>
    <property type="molecule type" value="Genomic_DNA"/>
</dbReference>
<accession>E5B8S2</accession>
<feature type="transmembrane region" description="Helical" evidence="1">
    <location>
        <begin position="168"/>
        <end position="186"/>
    </location>
</feature>
<dbReference type="PANTHER" id="PTHR23028:SF53">
    <property type="entry name" value="ACYL_TRANSF_3 DOMAIN-CONTAINING PROTEIN"/>
    <property type="match status" value="1"/>
</dbReference>
<feature type="transmembrane region" description="Helical" evidence="1">
    <location>
        <begin position="246"/>
        <end position="263"/>
    </location>
</feature>
<dbReference type="AlphaFoldDB" id="E5B8S2"/>
<dbReference type="Pfam" id="PF01757">
    <property type="entry name" value="Acyl_transf_3"/>
    <property type="match status" value="1"/>
</dbReference>
<keyword evidence="3" id="KW-0808">Transferase</keyword>
<feature type="domain" description="Acyltransferase 3" evidence="2">
    <location>
        <begin position="89"/>
        <end position="392"/>
    </location>
</feature>
<feature type="transmembrane region" description="Helical" evidence="1">
    <location>
        <begin position="407"/>
        <end position="424"/>
    </location>
</feature>
<proteinExistence type="predicted"/>
<keyword evidence="1" id="KW-0472">Membrane</keyword>
<keyword evidence="1" id="KW-0812">Transmembrane</keyword>
<feature type="transmembrane region" description="Helical" evidence="1">
    <location>
        <begin position="128"/>
        <end position="147"/>
    </location>
</feature>
<dbReference type="GO" id="GO:0016020">
    <property type="term" value="C:membrane"/>
    <property type="evidence" value="ECO:0007669"/>
    <property type="project" value="TreeGrafter"/>
</dbReference>
<dbReference type="InterPro" id="IPR002656">
    <property type="entry name" value="Acyl_transf_3_dom"/>
</dbReference>